<dbReference type="InterPro" id="IPR029068">
    <property type="entry name" value="Glyas_Bleomycin-R_OHBP_Dase"/>
</dbReference>
<dbReference type="Gene3D" id="3.10.180.10">
    <property type="entry name" value="2,3-Dihydroxybiphenyl 1,2-Dioxygenase, domain 1"/>
    <property type="match status" value="1"/>
</dbReference>
<dbReference type="Pfam" id="PF00903">
    <property type="entry name" value="Glyoxalase"/>
    <property type="match status" value="1"/>
</dbReference>
<dbReference type="InterPro" id="IPR004360">
    <property type="entry name" value="Glyas_Fos-R_dOase_dom"/>
</dbReference>
<reference evidence="2 3" key="1">
    <citation type="submission" date="2020-09" db="EMBL/GenBank/DDBJ databases">
        <title>Novel species in genus Gordonia.</title>
        <authorList>
            <person name="Zhang G."/>
        </authorList>
    </citation>
    <scope>NUCLEOTIDE SEQUENCE [LARGE SCALE GENOMIC DNA]</scope>
    <source>
        <strain evidence="2 3">ON-33</strain>
    </source>
</reference>
<feature type="domain" description="VOC" evidence="1">
    <location>
        <begin position="1"/>
        <end position="109"/>
    </location>
</feature>
<comment type="caution">
    <text evidence="2">The sequence shown here is derived from an EMBL/GenBank/DDBJ whole genome shotgun (WGS) entry which is preliminary data.</text>
</comment>
<keyword evidence="3" id="KW-1185">Reference proteome</keyword>
<evidence type="ECO:0000259" key="1">
    <source>
        <dbReference type="PROSITE" id="PS51819"/>
    </source>
</evidence>
<sequence length="109" mass="11766">MDLFAGIPVSDLSNAAGWYERLLGDVRSFDPNDHERVWTLTEHGHLYAVIAPHDAGHGLATLFVDSLDEFLAAAAGRGVEPESTETYDNGVRKAVFRDPDGNEIGVGGQ</sequence>
<dbReference type="PROSITE" id="PS51819">
    <property type="entry name" value="VOC"/>
    <property type="match status" value="1"/>
</dbReference>
<dbReference type="InterPro" id="IPR037523">
    <property type="entry name" value="VOC_core"/>
</dbReference>
<protein>
    <submittedName>
        <fullName evidence="2">VOC family protein</fullName>
    </submittedName>
</protein>
<evidence type="ECO:0000313" key="3">
    <source>
        <dbReference type="Proteomes" id="UP000602395"/>
    </source>
</evidence>
<gene>
    <name evidence="2" type="ORF">IDF66_23350</name>
</gene>
<name>A0ABR7WIH1_9ACTN</name>
<proteinExistence type="predicted"/>
<dbReference type="CDD" id="cd06587">
    <property type="entry name" value="VOC"/>
    <property type="match status" value="1"/>
</dbReference>
<dbReference type="Proteomes" id="UP000602395">
    <property type="component" value="Unassembled WGS sequence"/>
</dbReference>
<dbReference type="SUPFAM" id="SSF54593">
    <property type="entry name" value="Glyoxalase/Bleomycin resistance protein/Dihydroxybiphenyl dioxygenase"/>
    <property type="match status" value="1"/>
</dbReference>
<evidence type="ECO:0000313" key="2">
    <source>
        <dbReference type="EMBL" id="MBD1322526.1"/>
    </source>
</evidence>
<organism evidence="2 3">
    <name type="scientific">Gordonia hankookensis</name>
    <dbReference type="NCBI Taxonomy" id="589403"/>
    <lineage>
        <taxon>Bacteria</taxon>
        <taxon>Bacillati</taxon>
        <taxon>Actinomycetota</taxon>
        <taxon>Actinomycetes</taxon>
        <taxon>Mycobacteriales</taxon>
        <taxon>Gordoniaceae</taxon>
        <taxon>Gordonia</taxon>
    </lineage>
</organism>
<dbReference type="EMBL" id="JACWMS010000006">
    <property type="protein sequence ID" value="MBD1322526.1"/>
    <property type="molecule type" value="Genomic_DNA"/>
</dbReference>
<accession>A0ABR7WIH1</accession>
<dbReference type="RefSeq" id="WP_190268831.1">
    <property type="nucleotide sequence ID" value="NZ_BAABAD010000005.1"/>
</dbReference>